<reference evidence="5 6" key="1">
    <citation type="journal article" date="2004" name="Science">
        <title>The genome of the diatom Thalassiosira pseudonana: ecology, evolution, and metabolism.</title>
        <authorList>
            <person name="Armbrust E.V."/>
            <person name="Berges J.A."/>
            <person name="Bowler C."/>
            <person name="Green B.R."/>
            <person name="Martinez D."/>
            <person name="Putnam N.H."/>
            <person name="Zhou S."/>
            <person name="Allen A.E."/>
            <person name="Apt K.E."/>
            <person name="Bechner M."/>
            <person name="Brzezinski M.A."/>
            <person name="Chaal B.K."/>
            <person name="Chiovitti A."/>
            <person name="Davis A.K."/>
            <person name="Demarest M.S."/>
            <person name="Detter J.C."/>
            <person name="Glavina T."/>
            <person name="Goodstein D."/>
            <person name="Hadi M.Z."/>
            <person name="Hellsten U."/>
            <person name="Hildebrand M."/>
            <person name="Jenkins B.D."/>
            <person name="Jurka J."/>
            <person name="Kapitonov V.V."/>
            <person name="Kroger N."/>
            <person name="Lau W.W."/>
            <person name="Lane T.W."/>
            <person name="Larimer F.W."/>
            <person name="Lippmeier J.C."/>
            <person name="Lucas S."/>
            <person name="Medina M."/>
            <person name="Montsant A."/>
            <person name="Obornik M."/>
            <person name="Parker M.S."/>
            <person name="Palenik B."/>
            <person name="Pazour G.J."/>
            <person name="Richardson P.M."/>
            <person name="Rynearson T.A."/>
            <person name="Saito M.A."/>
            <person name="Schwartz D.C."/>
            <person name="Thamatrakoln K."/>
            <person name="Valentin K."/>
            <person name="Vardi A."/>
            <person name="Wilkerson F.P."/>
            <person name="Rokhsar D.S."/>
        </authorList>
    </citation>
    <scope>NUCLEOTIDE SEQUENCE [LARGE SCALE GENOMIC DNA]</scope>
    <source>
        <strain evidence="5 6">CCMP1335</strain>
    </source>
</reference>
<feature type="compositionally biased region" description="Polar residues" evidence="4">
    <location>
        <begin position="113"/>
        <end position="130"/>
    </location>
</feature>
<evidence type="ECO:0000313" key="5">
    <source>
        <dbReference type="EMBL" id="EED95635.1"/>
    </source>
</evidence>
<evidence type="ECO:0008006" key="7">
    <source>
        <dbReference type="Google" id="ProtNLM"/>
    </source>
</evidence>
<keyword evidence="6" id="KW-1185">Reference proteome</keyword>
<protein>
    <recommendedName>
        <fullName evidence="7">MalT-like TPR region domain-containing protein</fullName>
    </recommendedName>
</protein>
<sequence>MSKLKKFKGNANSGYSSDDNASNTGRVIRNDRSDAVSELSHDESSVGSKSSTFKNRFFGGKKKSKTSSLNTDDTRSMGSSSKNNNRRGATSGGGGPTTQRSVAGIGVAGRGNANKSSSLTAQSPSDTNTVRSGGTSRSRRSAGAAGGGATDTKRLTKDAKSRYNIGLVYLKTGDYAKAQENLEHLYCHIQLSGHDAKLYSNESLFNIASVREKLGDCYFANTAIVDKCLAFDHYDESKRLLKSVDPEDAPENVVEMLERVEEKLKSPELCASASMRKRPPPPVVEWGAGRQHGVPPQRGYGSSGSSTGGGAGYRRNYGTATTTTTTAAAATSRGGEDSSLKGKAGKFVGAGTAAGVRAGVGAAAAAGTSTGSGASTHNKLGIGKLGKFGRGVIGFATDLIDDIDDGFDKLGNKIRGEDQETMMRSVHEDDQAAKFEVALVHLDRNNHRTALNHLSSLQKSGVMKDEEFRSLLVEYMMNVASSAMEDNKIGVATDAYEEAFAVLNQEEDPGRCLDLARRGCIKGHKLLAMEEERDQDYETAIQHRYRVYQLLDMANLCIPACQQLIMVAYCYGQTGNYDQSADTLSDAIRRVFKGVQSMEYMPKNRLPILIKCYHMRAVCYAKLKKWRDAFDQYDEVLPLIAREEGIFTGAYNSVLIHKAALLVTTGRHAEAIDALKKYLTLSEEKGNDLQIDESDHILALDTYAAAQLKVGNIDKAIATFEMKLAIAKKMQKSDEIRGETMHKLGCLYAYKKRHNEALPMLTQALDTRKFLYNGNSKFLFETTWAVAATSHAMGEKDIALKEYGTLLEKMHKIDGSPIDSAVIQNSAGKLYFEEGKLDQSIKSFREALKAVESSGNDLLKANIMLNMANAMMARCDFDKAIALYDDLAEKPSLRGSKEHYLALFNKSLLLLKKGDNEEAKLILGELTSRRSSVTPDVKGGVYLTLGNISVSEGNIPEALEFFDMSLGMLSEKKMEDLNSIVKAKKSIAMTYFETGEYDASIDKLEEVLGDLSKPGLEKKQVNILKAEIWSSMSRVYHKKDDLASAKNFSKLALQAYKAFLGEKHPTTLRHVSNLAVLLLEEAEGLPKSKSKAIIDAAKFEMEDALESFVGLDDLWTYRLDVAALKTNLGFVAVWQGKPKKARKLVRQVKEIEIPVTHPLVRRIASLEERVQKLEKSK</sequence>
<keyword evidence="1" id="KW-0677">Repeat</keyword>
<dbReference type="Pfam" id="PF13374">
    <property type="entry name" value="TPR_10"/>
    <property type="match status" value="1"/>
</dbReference>
<dbReference type="GeneID" id="7442883"/>
<dbReference type="STRING" id="35128.B8BT06"/>
<dbReference type="Gene3D" id="1.25.40.10">
    <property type="entry name" value="Tetratricopeptide repeat domain"/>
    <property type="match status" value="5"/>
</dbReference>
<dbReference type="PANTHER" id="PTHR45641:SF19">
    <property type="entry name" value="NEPHROCYSTIN-3"/>
    <property type="match status" value="1"/>
</dbReference>
<feature type="region of interest" description="Disordered" evidence="4">
    <location>
        <begin position="273"/>
        <end position="318"/>
    </location>
</feature>
<organism evidence="5 6">
    <name type="scientific">Thalassiosira pseudonana</name>
    <name type="common">Marine diatom</name>
    <name type="synonym">Cyclotella nana</name>
    <dbReference type="NCBI Taxonomy" id="35128"/>
    <lineage>
        <taxon>Eukaryota</taxon>
        <taxon>Sar</taxon>
        <taxon>Stramenopiles</taxon>
        <taxon>Ochrophyta</taxon>
        <taxon>Bacillariophyta</taxon>
        <taxon>Coscinodiscophyceae</taxon>
        <taxon>Thalassiosirophycidae</taxon>
        <taxon>Thalassiosirales</taxon>
        <taxon>Thalassiosiraceae</taxon>
        <taxon>Thalassiosira</taxon>
    </lineage>
</organism>
<proteinExistence type="predicted"/>
<feature type="region of interest" description="Disordered" evidence="4">
    <location>
        <begin position="323"/>
        <end position="342"/>
    </location>
</feature>
<feature type="region of interest" description="Disordered" evidence="4">
    <location>
        <begin position="1"/>
        <end position="155"/>
    </location>
</feature>
<dbReference type="EMBL" id="CM000638">
    <property type="protein sequence ID" value="EED95635.1"/>
    <property type="molecule type" value="Genomic_DNA"/>
</dbReference>
<evidence type="ECO:0000256" key="3">
    <source>
        <dbReference type="PROSITE-ProRule" id="PRU00339"/>
    </source>
</evidence>
<name>B8BT06_THAPS</name>
<dbReference type="PANTHER" id="PTHR45641">
    <property type="entry name" value="TETRATRICOPEPTIDE REPEAT PROTEIN (AFU_ORTHOLOGUE AFUA_6G03870)"/>
    <property type="match status" value="1"/>
</dbReference>
<dbReference type="Pfam" id="PF13424">
    <property type="entry name" value="TPR_12"/>
    <property type="match status" value="1"/>
</dbReference>
<feature type="repeat" description="TPR" evidence="3">
    <location>
        <begin position="821"/>
        <end position="854"/>
    </location>
</feature>
<dbReference type="Proteomes" id="UP000001449">
    <property type="component" value="Chromosome 1"/>
</dbReference>
<gene>
    <name evidence="5" type="ORF">THAPSDRAFT_20611</name>
</gene>
<dbReference type="OMA" id="LYCHIQL"/>
<feature type="compositionally biased region" description="Polar residues" evidence="4">
    <location>
        <begin position="10"/>
        <end position="25"/>
    </location>
</feature>
<dbReference type="PROSITE" id="PS50005">
    <property type="entry name" value="TPR"/>
    <property type="match status" value="1"/>
</dbReference>
<dbReference type="InParanoid" id="B8BT06"/>
<dbReference type="PaxDb" id="35128-Thaps20611"/>
<dbReference type="RefSeq" id="XP_002285994.1">
    <property type="nucleotide sequence ID" value="XM_002285958.1"/>
</dbReference>
<dbReference type="SUPFAM" id="SSF48452">
    <property type="entry name" value="TPR-like"/>
    <property type="match status" value="3"/>
</dbReference>
<dbReference type="Pfam" id="PF13181">
    <property type="entry name" value="TPR_8"/>
    <property type="match status" value="1"/>
</dbReference>
<feature type="compositionally biased region" description="Polar residues" evidence="4">
    <location>
        <begin position="76"/>
        <end position="88"/>
    </location>
</feature>
<dbReference type="HOGENOM" id="CLU_273484_0_0_1"/>
<dbReference type="InterPro" id="IPR011990">
    <property type="entry name" value="TPR-like_helical_dom_sf"/>
</dbReference>
<evidence type="ECO:0000256" key="1">
    <source>
        <dbReference type="ARBA" id="ARBA00022737"/>
    </source>
</evidence>
<reference evidence="5 6" key="2">
    <citation type="journal article" date="2008" name="Nature">
        <title>The Phaeodactylum genome reveals the evolutionary history of diatom genomes.</title>
        <authorList>
            <person name="Bowler C."/>
            <person name="Allen A.E."/>
            <person name="Badger J.H."/>
            <person name="Grimwood J."/>
            <person name="Jabbari K."/>
            <person name="Kuo A."/>
            <person name="Maheswari U."/>
            <person name="Martens C."/>
            <person name="Maumus F."/>
            <person name="Otillar R.P."/>
            <person name="Rayko E."/>
            <person name="Salamov A."/>
            <person name="Vandepoele K."/>
            <person name="Beszteri B."/>
            <person name="Gruber A."/>
            <person name="Heijde M."/>
            <person name="Katinka M."/>
            <person name="Mock T."/>
            <person name="Valentin K."/>
            <person name="Verret F."/>
            <person name="Berges J.A."/>
            <person name="Brownlee C."/>
            <person name="Cadoret J.P."/>
            <person name="Chiovitti A."/>
            <person name="Choi C.J."/>
            <person name="Coesel S."/>
            <person name="De Martino A."/>
            <person name="Detter J.C."/>
            <person name="Durkin C."/>
            <person name="Falciatore A."/>
            <person name="Fournet J."/>
            <person name="Haruta M."/>
            <person name="Huysman M.J."/>
            <person name="Jenkins B.D."/>
            <person name="Jiroutova K."/>
            <person name="Jorgensen R.E."/>
            <person name="Joubert Y."/>
            <person name="Kaplan A."/>
            <person name="Kroger N."/>
            <person name="Kroth P.G."/>
            <person name="La Roche J."/>
            <person name="Lindquist E."/>
            <person name="Lommer M."/>
            <person name="Martin-Jezequel V."/>
            <person name="Lopez P.J."/>
            <person name="Lucas S."/>
            <person name="Mangogna M."/>
            <person name="McGinnis K."/>
            <person name="Medlin L.K."/>
            <person name="Montsant A."/>
            <person name="Oudot-Le Secq M.P."/>
            <person name="Napoli C."/>
            <person name="Obornik M."/>
            <person name="Parker M.S."/>
            <person name="Petit J.L."/>
            <person name="Porcel B.M."/>
            <person name="Poulsen N."/>
            <person name="Robison M."/>
            <person name="Rychlewski L."/>
            <person name="Rynearson T.A."/>
            <person name="Schmutz J."/>
            <person name="Shapiro H."/>
            <person name="Siaut M."/>
            <person name="Stanley M."/>
            <person name="Sussman M.R."/>
            <person name="Taylor A.R."/>
            <person name="Vardi A."/>
            <person name="von Dassow P."/>
            <person name="Vyverman W."/>
            <person name="Willis A."/>
            <person name="Wyrwicz L.S."/>
            <person name="Rokhsar D.S."/>
            <person name="Weissenbach J."/>
            <person name="Armbrust E.V."/>
            <person name="Green B.R."/>
            <person name="Van de Peer Y."/>
            <person name="Grigoriev I.V."/>
        </authorList>
    </citation>
    <scope>NUCLEOTIDE SEQUENCE [LARGE SCALE GENOMIC DNA]</scope>
    <source>
        <strain evidence="5 6">CCMP1335</strain>
    </source>
</reference>
<feature type="compositionally biased region" description="Polar residues" evidence="4">
    <location>
        <begin position="45"/>
        <end position="54"/>
    </location>
</feature>
<dbReference type="KEGG" id="tps:THAPSDRAFT_20611"/>
<evidence type="ECO:0000256" key="4">
    <source>
        <dbReference type="SAM" id="MobiDB-lite"/>
    </source>
</evidence>
<dbReference type="SMART" id="SM00028">
    <property type="entry name" value="TPR"/>
    <property type="match status" value="11"/>
</dbReference>
<keyword evidence="2 3" id="KW-0802">TPR repeat</keyword>
<dbReference type="AlphaFoldDB" id="B8BT06"/>
<evidence type="ECO:0000313" key="6">
    <source>
        <dbReference type="Proteomes" id="UP000001449"/>
    </source>
</evidence>
<dbReference type="InterPro" id="IPR019734">
    <property type="entry name" value="TPR_rpt"/>
</dbReference>
<evidence type="ECO:0000256" key="2">
    <source>
        <dbReference type="ARBA" id="ARBA00022803"/>
    </source>
</evidence>
<feature type="compositionally biased region" description="Basic and acidic residues" evidence="4">
    <location>
        <begin position="28"/>
        <end position="44"/>
    </location>
</feature>
<accession>B8BT06</accession>
<dbReference type="eggNOG" id="ENOG502QWXZ">
    <property type="taxonomic scope" value="Eukaryota"/>
</dbReference>